<reference evidence="1 2" key="1">
    <citation type="submission" date="2014-04" db="EMBL/GenBank/DDBJ databases">
        <authorList>
            <consortium name="DOE Joint Genome Institute"/>
            <person name="Kuo A."/>
            <person name="Kohler A."/>
            <person name="Costa M.D."/>
            <person name="Nagy L.G."/>
            <person name="Floudas D."/>
            <person name="Copeland A."/>
            <person name="Barry K.W."/>
            <person name="Cichocki N."/>
            <person name="Veneault-Fourrey C."/>
            <person name="LaButti K."/>
            <person name="Lindquist E.A."/>
            <person name="Lipzen A."/>
            <person name="Lundell T."/>
            <person name="Morin E."/>
            <person name="Murat C."/>
            <person name="Sun H."/>
            <person name="Tunlid A."/>
            <person name="Henrissat B."/>
            <person name="Grigoriev I.V."/>
            <person name="Hibbett D.S."/>
            <person name="Martin F."/>
            <person name="Nordberg H.P."/>
            <person name="Cantor M.N."/>
            <person name="Hua S.X."/>
        </authorList>
    </citation>
    <scope>NUCLEOTIDE SEQUENCE [LARGE SCALE GENOMIC DNA]</scope>
    <source>
        <strain evidence="1 2">Marx 270</strain>
    </source>
</reference>
<protein>
    <submittedName>
        <fullName evidence="1">Uncharacterized protein</fullName>
    </submittedName>
</protein>
<dbReference type="HOGENOM" id="CLU_2590731_0_0_1"/>
<accession>A0A0C3JQH9</accession>
<evidence type="ECO:0000313" key="2">
    <source>
        <dbReference type="Proteomes" id="UP000054217"/>
    </source>
</evidence>
<organism evidence="1 2">
    <name type="scientific">Pisolithus tinctorius Marx 270</name>
    <dbReference type="NCBI Taxonomy" id="870435"/>
    <lineage>
        <taxon>Eukaryota</taxon>
        <taxon>Fungi</taxon>
        <taxon>Dikarya</taxon>
        <taxon>Basidiomycota</taxon>
        <taxon>Agaricomycotina</taxon>
        <taxon>Agaricomycetes</taxon>
        <taxon>Agaricomycetidae</taxon>
        <taxon>Boletales</taxon>
        <taxon>Sclerodermatineae</taxon>
        <taxon>Pisolithaceae</taxon>
        <taxon>Pisolithus</taxon>
    </lineage>
</organism>
<sequence>MGMACSRFDDSVLLELSKSVKVGCIRSRPCFAFKFQGNCDGAVMSRALDQSMILCIACLYCLRLPFASTCGWYSSDRIIP</sequence>
<dbReference type="InParanoid" id="A0A0C3JQH9"/>
<dbReference type="Proteomes" id="UP000054217">
    <property type="component" value="Unassembled WGS sequence"/>
</dbReference>
<dbReference type="EMBL" id="KN831950">
    <property type="protein sequence ID" value="KIO11403.1"/>
    <property type="molecule type" value="Genomic_DNA"/>
</dbReference>
<evidence type="ECO:0000313" key="1">
    <source>
        <dbReference type="EMBL" id="KIO11403.1"/>
    </source>
</evidence>
<gene>
    <name evidence="1" type="ORF">M404DRAFT_843607</name>
</gene>
<reference evidence="2" key="2">
    <citation type="submission" date="2015-01" db="EMBL/GenBank/DDBJ databases">
        <title>Evolutionary Origins and Diversification of the Mycorrhizal Mutualists.</title>
        <authorList>
            <consortium name="DOE Joint Genome Institute"/>
            <consortium name="Mycorrhizal Genomics Consortium"/>
            <person name="Kohler A."/>
            <person name="Kuo A."/>
            <person name="Nagy L.G."/>
            <person name="Floudas D."/>
            <person name="Copeland A."/>
            <person name="Barry K.W."/>
            <person name="Cichocki N."/>
            <person name="Veneault-Fourrey C."/>
            <person name="LaButti K."/>
            <person name="Lindquist E.A."/>
            <person name="Lipzen A."/>
            <person name="Lundell T."/>
            <person name="Morin E."/>
            <person name="Murat C."/>
            <person name="Riley R."/>
            <person name="Ohm R."/>
            <person name="Sun H."/>
            <person name="Tunlid A."/>
            <person name="Henrissat B."/>
            <person name="Grigoriev I.V."/>
            <person name="Hibbett D.S."/>
            <person name="Martin F."/>
        </authorList>
    </citation>
    <scope>NUCLEOTIDE SEQUENCE [LARGE SCALE GENOMIC DNA]</scope>
    <source>
        <strain evidence="2">Marx 270</strain>
    </source>
</reference>
<dbReference type="AlphaFoldDB" id="A0A0C3JQH9"/>
<name>A0A0C3JQH9_PISTI</name>
<keyword evidence="2" id="KW-1185">Reference proteome</keyword>
<proteinExistence type="predicted"/>